<organism evidence="4 5">
    <name type="scientific">Lysobacter hankyongensis</name>
    <dbReference type="NCBI Taxonomy" id="1176535"/>
    <lineage>
        <taxon>Bacteria</taxon>
        <taxon>Pseudomonadati</taxon>
        <taxon>Pseudomonadota</taxon>
        <taxon>Gammaproteobacteria</taxon>
        <taxon>Lysobacterales</taxon>
        <taxon>Lysobacteraceae</taxon>
        <taxon>Lysobacter</taxon>
    </lineage>
</organism>
<feature type="transmembrane region" description="Helical" evidence="2">
    <location>
        <begin position="178"/>
        <end position="197"/>
    </location>
</feature>
<dbReference type="InterPro" id="IPR002059">
    <property type="entry name" value="CSP_DNA-bd"/>
</dbReference>
<keyword evidence="2" id="KW-0472">Membrane</keyword>
<dbReference type="Pfam" id="PF00313">
    <property type="entry name" value="CSD"/>
    <property type="match status" value="1"/>
</dbReference>
<name>A0ABP9BK00_9GAMM</name>
<evidence type="ECO:0000256" key="1">
    <source>
        <dbReference type="ARBA" id="ARBA00022553"/>
    </source>
</evidence>
<dbReference type="Proteomes" id="UP001499959">
    <property type="component" value="Unassembled WGS sequence"/>
</dbReference>
<feature type="transmembrane region" description="Helical" evidence="2">
    <location>
        <begin position="108"/>
        <end position="125"/>
    </location>
</feature>
<protein>
    <submittedName>
        <fullName evidence="4">Cold shock and DUF1294 domain-containing protein</fullName>
    </submittedName>
</protein>
<feature type="domain" description="CSD" evidence="3">
    <location>
        <begin position="2"/>
        <end position="67"/>
    </location>
</feature>
<dbReference type="Gene3D" id="2.40.50.140">
    <property type="entry name" value="Nucleic acid-binding proteins"/>
    <property type="match status" value="1"/>
</dbReference>
<gene>
    <name evidence="4" type="ORF">GCM10023307_20860</name>
</gene>
<keyword evidence="5" id="KW-1185">Reference proteome</keyword>
<keyword evidence="1" id="KW-0597">Phosphoprotein</keyword>
<keyword evidence="2" id="KW-0812">Transmembrane</keyword>
<evidence type="ECO:0000259" key="3">
    <source>
        <dbReference type="PROSITE" id="PS51857"/>
    </source>
</evidence>
<evidence type="ECO:0000256" key="2">
    <source>
        <dbReference type="SAM" id="Phobius"/>
    </source>
</evidence>
<sequence length="205" mass="21985">MRYQGRLHDWNDDKGFGFVTPNGGGDKAFAHIKAFRRGSRRPVDGDLITYTIARDARGRLQANDVRFVGMAEPADDRARPGMIGPAFALVFCAALVGAGLVGQVSMNVPLAYAAMSTVAFVAYGLDKSAATAGRRRTPESTLHFLGLACGWPGALLAQRAFRHKSRKAAFQRTFRATVVVNVVVLLFLASDAGRAWIAGVMGNTA</sequence>
<feature type="transmembrane region" description="Helical" evidence="2">
    <location>
        <begin position="140"/>
        <end position="157"/>
    </location>
</feature>
<evidence type="ECO:0000313" key="4">
    <source>
        <dbReference type="EMBL" id="GAA4795033.1"/>
    </source>
</evidence>
<dbReference type="InterPro" id="IPR052069">
    <property type="entry name" value="Ca-reg_mRNA-binding_domain"/>
</dbReference>
<accession>A0ABP9BK00</accession>
<dbReference type="SUPFAM" id="SSF50249">
    <property type="entry name" value="Nucleic acid-binding proteins"/>
    <property type="match status" value="1"/>
</dbReference>
<reference evidence="5" key="1">
    <citation type="journal article" date="2019" name="Int. J. Syst. Evol. Microbiol.">
        <title>The Global Catalogue of Microorganisms (GCM) 10K type strain sequencing project: providing services to taxonomists for standard genome sequencing and annotation.</title>
        <authorList>
            <consortium name="The Broad Institute Genomics Platform"/>
            <consortium name="The Broad Institute Genome Sequencing Center for Infectious Disease"/>
            <person name="Wu L."/>
            <person name="Ma J."/>
        </authorList>
    </citation>
    <scope>NUCLEOTIDE SEQUENCE [LARGE SCALE GENOMIC DNA]</scope>
    <source>
        <strain evidence="5">JCM 18204</strain>
    </source>
</reference>
<dbReference type="PANTHER" id="PTHR12962">
    <property type="entry name" value="CALCIUM-REGULATED HEAT STABLE PROTEIN CRHSP-24-RELATED"/>
    <property type="match status" value="1"/>
</dbReference>
<dbReference type="EMBL" id="BAABJE010000010">
    <property type="protein sequence ID" value="GAA4795033.1"/>
    <property type="molecule type" value="Genomic_DNA"/>
</dbReference>
<dbReference type="InterPro" id="IPR010718">
    <property type="entry name" value="DUF1294"/>
</dbReference>
<comment type="caution">
    <text evidence="4">The sequence shown here is derived from an EMBL/GenBank/DDBJ whole genome shotgun (WGS) entry which is preliminary data.</text>
</comment>
<dbReference type="PROSITE" id="PS51857">
    <property type="entry name" value="CSD_2"/>
    <property type="match status" value="1"/>
</dbReference>
<dbReference type="RefSeq" id="WP_345303259.1">
    <property type="nucleotide sequence ID" value="NZ_BAABJE010000010.1"/>
</dbReference>
<feature type="transmembrane region" description="Helical" evidence="2">
    <location>
        <begin position="82"/>
        <end position="101"/>
    </location>
</feature>
<evidence type="ECO:0000313" key="5">
    <source>
        <dbReference type="Proteomes" id="UP001499959"/>
    </source>
</evidence>
<dbReference type="Pfam" id="PF06961">
    <property type="entry name" value="DUF1294"/>
    <property type="match status" value="1"/>
</dbReference>
<dbReference type="InterPro" id="IPR012340">
    <property type="entry name" value="NA-bd_OB-fold"/>
</dbReference>
<dbReference type="SMART" id="SM00357">
    <property type="entry name" value="CSP"/>
    <property type="match status" value="1"/>
</dbReference>
<dbReference type="InterPro" id="IPR011129">
    <property type="entry name" value="CSD"/>
</dbReference>
<proteinExistence type="predicted"/>
<dbReference type="PANTHER" id="PTHR12962:SF1">
    <property type="entry name" value="COLD SHOCK DOMAIN-CONTAINING PROTEIN CG9705"/>
    <property type="match status" value="1"/>
</dbReference>
<keyword evidence="2" id="KW-1133">Transmembrane helix</keyword>